<accession>A0A1M5I8J7</accession>
<dbReference type="SUPFAM" id="SSF53955">
    <property type="entry name" value="Lysozyme-like"/>
    <property type="match status" value="1"/>
</dbReference>
<keyword evidence="2" id="KW-1185">Reference proteome</keyword>
<evidence type="ECO:0000313" key="2">
    <source>
        <dbReference type="Proteomes" id="UP000184532"/>
    </source>
</evidence>
<dbReference type="RefSeq" id="WP_073176335.1">
    <property type="nucleotide sequence ID" value="NZ_FQWL01000001.1"/>
</dbReference>
<dbReference type="EMBL" id="FQWL01000001">
    <property type="protein sequence ID" value="SHG24596.1"/>
    <property type="molecule type" value="Genomic_DNA"/>
</dbReference>
<protein>
    <recommendedName>
        <fullName evidence="3">Peptidoglycan-binding protein LysM</fullName>
    </recommendedName>
</protein>
<dbReference type="InterPro" id="IPR023346">
    <property type="entry name" value="Lysozyme-like_dom_sf"/>
</dbReference>
<dbReference type="Gene3D" id="1.10.530.10">
    <property type="match status" value="1"/>
</dbReference>
<sequence>MKRWIGFLLHLAMIVILTSFVSYTSDKKVDIKIPDSLKVESSLEFVVLTESTKILENDMVSPPFLGNAYNGFKEALAFKESQGRYNVINTLGYMGKYQFGTSTLKLMGVNNTNTFLSDPVLQEKVFETNVARNKWILRRDIKRFNGKRIRGVEITESGIVAAAHLAGAGNVKKYLRSYGKNDVADAYGSSISYYMRKFAGFDISEIEQKRNAKI</sequence>
<evidence type="ECO:0000313" key="1">
    <source>
        <dbReference type="EMBL" id="SHG24596.1"/>
    </source>
</evidence>
<organism evidence="1 2">
    <name type="scientific">Flagellimonas flava</name>
    <dbReference type="NCBI Taxonomy" id="570519"/>
    <lineage>
        <taxon>Bacteria</taxon>
        <taxon>Pseudomonadati</taxon>
        <taxon>Bacteroidota</taxon>
        <taxon>Flavobacteriia</taxon>
        <taxon>Flavobacteriales</taxon>
        <taxon>Flavobacteriaceae</taxon>
        <taxon>Flagellimonas</taxon>
    </lineage>
</organism>
<reference evidence="2" key="1">
    <citation type="submission" date="2016-11" db="EMBL/GenBank/DDBJ databases">
        <authorList>
            <person name="Varghese N."/>
            <person name="Submissions S."/>
        </authorList>
    </citation>
    <scope>NUCLEOTIDE SEQUENCE [LARGE SCALE GENOMIC DNA]</scope>
    <source>
        <strain evidence="2">DSM 22638</strain>
    </source>
</reference>
<dbReference type="AlphaFoldDB" id="A0A1M5I8J7"/>
<name>A0A1M5I8J7_9FLAO</name>
<dbReference type="STRING" id="570519.SAMN04488116_0522"/>
<dbReference type="OrthoDB" id="1143238at2"/>
<dbReference type="Proteomes" id="UP000184532">
    <property type="component" value="Unassembled WGS sequence"/>
</dbReference>
<gene>
    <name evidence="1" type="ORF">SAMN04488116_0522</name>
</gene>
<proteinExistence type="predicted"/>
<evidence type="ECO:0008006" key="3">
    <source>
        <dbReference type="Google" id="ProtNLM"/>
    </source>
</evidence>